<reference evidence="2 3" key="1">
    <citation type="submission" date="2019-03" db="EMBL/GenBank/DDBJ databases">
        <title>First draft genome of Liparis tanakae, snailfish: a comprehensive survey of snailfish specific genes.</title>
        <authorList>
            <person name="Kim W."/>
            <person name="Song I."/>
            <person name="Jeong J.-H."/>
            <person name="Kim D."/>
            <person name="Kim S."/>
            <person name="Ryu S."/>
            <person name="Song J.Y."/>
            <person name="Lee S.K."/>
        </authorList>
    </citation>
    <scope>NUCLEOTIDE SEQUENCE [LARGE SCALE GENOMIC DNA]</scope>
    <source>
        <tissue evidence="2">Muscle</tissue>
    </source>
</reference>
<dbReference type="AlphaFoldDB" id="A0A4Z2GAA9"/>
<dbReference type="Proteomes" id="UP000314294">
    <property type="component" value="Unassembled WGS sequence"/>
</dbReference>
<dbReference type="EMBL" id="SRLO01000655">
    <property type="protein sequence ID" value="TNN49492.1"/>
    <property type="molecule type" value="Genomic_DNA"/>
</dbReference>
<feature type="compositionally biased region" description="Basic and acidic residues" evidence="1">
    <location>
        <begin position="85"/>
        <end position="95"/>
    </location>
</feature>
<accession>A0A4Z2GAA9</accession>
<evidence type="ECO:0000313" key="2">
    <source>
        <dbReference type="EMBL" id="TNN49492.1"/>
    </source>
</evidence>
<name>A0A4Z2GAA9_9TELE</name>
<gene>
    <name evidence="2" type="ORF">EYF80_040333</name>
</gene>
<comment type="caution">
    <text evidence="2">The sequence shown here is derived from an EMBL/GenBank/DDBJ whole genome shotgun (WGS) entry which is preliminary data.</text>
</comment>
<sequence length="138" mass="14581">MCRGPTESVSSSSSYSSMSVLMLSSRDSLSSSSQPTKNVGAPRRLSPGLLGSDITVPRGRPQGPAAASDAKTRRRRRGGEGGEGSEGRGRQKETEAGPGAGLEPPRSRERWRRWRVPCDDAVVLYSGIHLSGGRSSIG</sequence>
<feature type="region of interest" description="Disordered" evidence="1">
    <location>
        <begin position="1"/>
        <end position="112"/>
    </location>
</feature>
<proteinExistence type="predicted"/>
<evidence type="ECO:0000313" key="3">
    <source>
        <dbReference type="Proteomes" id="UP000314294"/>
    </source>
</evidence>
<feature type="compositionally biased region" description="Low complexity" evidence="1">
    <location>
        <begin position="8"/>
        <end position="33"/>
    </location>
</feature>
<protein>
    <submittedName>
        <fullName evidence="2">Uncharacterized protein</fullName>
    </submittedName>
</protein>
<keyword evidence="3" id="KW-1185">Reference proteome</keyword>
<organism evidence="2 3">
    <name type="scientific">Liparis tanakae</name>
    <name type="common">Tanaka's snailfish</name>
    <dbReference type="NCBI Taxonomy" id="230148"/>
    <lineage>
        <taxon>Eukaryota</taxon>
        <taxon>Metazoa</taxon>
        <taxon>Chordata</taxon>
        <taxon>Craniata</taxon>
        <taxon>Vertebrata</taxon>
        <taxon>Euteleostomi</taxon>
        <taxon>Actinopterygii</taxon>
        <taxon>Neopterygii</taxon>
        <taxon>Teleostei</taxon>
        <taxon>Neoteleostei</taxon>
        <taxon>Acanthomorphata</taxon>
        <taxon>Eupercaria</taxon>
        <taxon>Perciformes</taxon>
        <taxon>Cottioidei</taxon>
        <taxon>Cottales</taxon>
        <taxon>Liparidae</taxon>
        <taxon>Liparis</taxon>
    </lineage>
</organism>
<evidence type="ECO:0000256" key="1">
    <source>
        <dbReference type="SAM" id="MobiDB-lite"/>
    </source>
</evidence>